<evidence type="ECO:0000259" key="10">
    <source>
        <dbReference type="Pfam" id="PF00720"/>
    </source>
</evidence>
<sequence length="121" mass="12834">MPLTQLVPAVASMLALAGTPAHGACDLTFSNQDSGGRVTTVTLRCEPDGGSHPHAARACAALEAADGDFDRLAGQDQPCPMIWQPVTATATGHWRGRPVQYSHTYPNRCEAAIRSAQVFDF</sequence>
<keyword evidence="5 8" id="KW-0646">Protease inhibitor</keyword>
<feature type="chain" id="PRO_5046447706" evidence="9">
    <location>
        <begin position="24"/>
        <end position="121"/>
    </location>
</feature>
<dbReference type="InterPro" id="IPR023549">
    <property type="entry name" value="Subtilisin_inhibitor"/>
</dbReference>
<dbReference type="PRINTS" id="PR00294">
    <property type="entry name" value="SSBTLNINHBTR"/>
</dbReference>
<evidence type="ECO:0000256" key="4">
    <source>
        <dbReference type="ARBA" id="ARBA00022525"/>
    </source>
</evidence>
<evidence type="ECO:0000256" key="3">
    <source>
        <dbReference type="ARBA" id="ARBA00011738"/>
    </source>
</evidence>
<dbReference type="InterPro" id="IPR036819">
    <property type="entry name" value="Subtilisin_inhibitor-like_sf"/>
</dbReference>
<keyword evidence="6 8" id="KW-0722">Serine protease inhibitor</keyword>
<evidence type="ECO:0000256" key="2">
    <source>
        <dbReference type="ARBA" id="ARBA00010472"/>
    </source>
</evidence>
<evidence type="ECO:0000256" key="7">
    <source>
        <dbReference type="ARBA" id="ARBA00023157"/>
    </source>
</evidence>
<gene>
    <name evidence="11" type="ORF">ORV05_23930</name>
</gene>
<keyword evidence="4" id="KW-0964">Secreted</keyword>
<organism evidence="11 12">
    <name type="scientific">Amycolatopsis cynarae</name>
    <dbReference type="NCBI Taxonomy" id="2995223"/>
    <lineage>
        <taxon>Bacteria</taxon>
        <taxon>Bacillati</taxon>
        <taxon>Actinomycetota</taxon>
        <taxon>Actinomycetes</taxon>
        <taxon>Pseudonocardiales</taxon>
        <taxon>Pseudonocardiaceae</taxon>
        <taxon>Amycolatopsis</taxon>
    </lineage>
</organism>
<dbReference type="Gene3D" id="3.30.350.10">
    <property type="entry name" value="Subtilisin inhibitor-like"/>
    <property type="match status" value="1"/>
</dbReference>
<comment type="subunit">
    <text evidence="3">Homodimer.</text>
</comment>
<comment type="similarity">
    <text evidence="2 8">Belongs to the protease inhibitor I16 (SSI) family.</text>
</comment>
<dbReference type="PROSITE" id="PS00999">
    <property type="entry name" value="SSI"/>
    <property type="match status" value="1"/>
</dbReference>
<accession>A0ABY7AX02</accession>
<evidence type="ECO:0000313" key="12">
    <source>
        <dbReference type="Proteomes" id="UP001163203"/>
    </source>
</evidence>
<comment type="subcellular location">
    <subcellularLocation>
        <location evidence="1">Secreted</location>
    </subcellularLocation>
</comment>
<keyword evidence="9" id="KW-0732">Signal</keyword>
<evidence type="ECO:0000256" key="5">
    <source>
        <dbReference type="ARBA" id="ARBA00022690"/>
    </source>
</evidence>
<name>A0ABY7AX02_9PSEU</name>
<evidence type="ECO:0000256" key="9">
    <source>
        <dbReference type="SAM" id="SignalP"/>
    </source>
</evidence>
<evidence type="ECO:0000313" key="11">
    <source>
        <dbReference type="EMBL" id="WAL64023.1"/>
    </source>
</evidence>
<keyword evidence="12" id="KW-1185">Reference proteome</keyword>
<proteinExistence type="inferred from homology"/>
<protein>
    <submittedName>
        <fullName evidence="11">SSI family serine proteinase inhibitor</fullName>
    </submittedName>
</protein>
<evidence type="ECO:0000256" key="6">
    <source>
        <dbReference type="ARBA" id="ARBA00022900"/>
    </source>
</evidence>
<dbReference type="RefSeq" id="WP_268754264.1">
    <property type="nucleotide sequence ID" value="NZ_CP113836.1"/>
</dbReference>
<feature type="domain" description="Subtilisin inhibitor" evidence="10">
    <location>
        <begin position="27"/>
        <end position="107"/>
    </location>
</feature>
<reference evidence="11" key="1">
    <citation type="submission" date="2022-11" db="EMBL/GenBank/DDBJ databases">
        <authorList>
            <person name="Mo P."/>
        </authorList>
    </citation>
    <scope>NUCLEOTIDE SEQUENCE</scope>
    <source>
        <strain evidence="11">HUAS 11-8</strain>
    </source>
</reference>
<dbReference type="Pfam" id="PF00720">
    <property type="entry name" value="SSI"/>
    <property type="match status" value="1"/>
</dbReference>
<dbReference type="EMBL" id="CP113836">
    <property type="protein sequence ID" value="WAL64023.1"/>
    <property type="molecule type" value="Genomic_DNA"/>
</dbReference>
<dbReference type="Proteomes" id="UP001163203">
    <property type="component" value="Chromosome"/>
</dbReference>
<dbReference type="SUPFAM" id="SSF55399">
    <property type="entry name" value="Subtilisin inhibitor"/>
    <property type="match status" value="1"/>
</dbReference>
<dbReference type="InterPro" id="IPR000691">
    <property type="entry name" value="Prot_inh_I16_SSI"/>
</dbReference>
<dbReference type="InterPro" id="IPR020054">
    <property type="entry name" value="Prot_inh_SSI_I16_CS"/>
</dbReference>
<feature type="signal peptide" evidence="9">
    <location>
        <begin position="1"/>
        <end position="23"/>
    </location>
</feature>
<evidence type="ECO:0000256" key="8">
    <source>
        <dbReference type="RuleBase" id="RU003471"/>
    </source>
</evidence>
<keyword evidence="7" id="KW-1015">Disulfide bond</keyword>
<evidence type="ECO:0000256" key="1">
    <source>
        <dbReference type="ARBA" id="ARBA00004613"/>
    </source>
</evidence>